<sequence>MHALMKVGQISQILNTRPIGGFPSNTEVAKGATHEKCKAITTKSGKVLIQTSNQRGTATSTSAATDTPAVADEPAKTSVDHGDPHNKQGGVLNRINPLPAKRIRGHQTTPTLSTKAEEAEAGLPVKEVL</sequence>
<dbReference type="EMBL" id="JBBPBM010000013">
    <property type="protein sequence ID" value="KAK8562216.1"/>
    <property type="molecule type" value="Genomic_DNA"/>
</dbReference>
<dbReference type="Proteomes" id="UP001472677">
    <property type="component" value="Unassembled WGS sequence"/>
</dbReference>
<keyword evidence="3" id="KW-1185">Reference proteome</keyword>
<feature type="compositionally biased region" description="Basic and acidic residues" evidence="1">
    <location>
        <begin position="73"/>
        <end position="86"/>
    </location>
</feature>
<evidence type="ECO:0000313" key="3">
    <source>
        <dbReference type="Proteomes" id="UP001472677"/>
    </source>
</evidence>
<proteinExistence type="predicted"/>
<gene>
    <name evidence="2" type="ORF">V6N12_049263</name>
</gene>
<protein>
    <submittedName>
        <fullName evidence="2">Uncharacterized protein</fullName>
    </submittedName>
</protein>
<feature type="region of interest" description="Disordered" evidence="1">
    <location>
        <begin position="52"/>
        <end position="129"/>
    </location>
</feature>
<feature type="compositionally biased region" description="Low complexity" evidence="1">
    <location>
        <begin position="57"/>
        <end position="72"/>
    </location>
</feature>
<accession>A0ABR2ENG3</accession>
<reference evidence="2 3" key="1">
    <citation type="journal article" date="2024" name="G3 (Bethesda)">
        <title>Genome assembly of Hibiscus sabdariffa L. provides insights into metabolisms of medicinal natural products.</title>
        <authorList>
            <person name="Kim T."/>
        </authorList>
    </citation>
    <scope>NUCLEOTIDE SEQUENCE [LARGE SCALE GENOMIC DNA]</scope>
    <source>
        <strain evidence="2">TK-2024</strain>
        <tissue evidence="2">Old leaves</tissue>
    </source>
</reference>
<evidence type="ECO:0000256" key="1">
    <source>
        <dbReference type="SAM" id="MobiDB-lite"/>
    </source>
</evidence>
<organism evidence="2 3">
    <name type="scientific">Hibiscus sabdariffa</name>
    <name type="common">roselle</name>
    <dbReference type="NCBI Taxonomy" id="183260"/>
    <lineage>
        <taxon>Eukaryota</taxon>
        <taxon>Viridiplantae</taxon>
        <taxon>Streptophyta</taxon>
        <taxon>Embryophyta</taxon>
        <taxon>Tracheophyta</taxon>
        <taxon>Spermatophyta</taxon>
        <taxon>Magnoliopsida</taxon>
        <taxon>eudicotyledons</taxon>
        <taxon>Gunneridae</taxon>
        <taxon>Pentapetalae</taxon>
        <taxon>rosids</taxon>
        <taxon>malvids</taxon>
        <taxon>Malvales</taxon>
        <taxon>Malvaceae</taxon>
        <taxon>Malvoideae</taxon>
        <taxon>Hibiscus</taxon>
    </lineage>
</organism>
<comment type="caution">
    <text evidence="2">The sequence shown here is derived from an EMBL/GenBank/DDBJ whole genome shotgun (WGS) entry which is preliminary data.</text>
</comment>
<name>A0ABR2ENG3_9ROSI</name>
<evidence type="ECO:0000313" key="2">
    <source>
        <dbReference type="EMBL" id="KAK8562216.1"/>
    </source>
</evidence>